<reference evidence="6" key="2">
    <citation type="submission" date="2023-05" db="EMBL/GenBank/DDBJ databases">
        <authorList>
            <consortium name="Lawrence Berkeley National Laboratory"/>
            <person name="Steindorff A."/>
            <person name="Hensen N."/>
            <person name="Bonometti L."/>
            <person name="Westerberg I."/>
            <person name="Brannstrom I.O."/>
            <person name="Guillou S."/>
            <person name="Cros-Aarteil S."/>
            <person name="Calhoun S."/>
            <person name="Haridas S."/>
            <person name="Kuo A."/>
            <person name="Mondo S."/>
            <person name="Pangilinan J."/>
            <person name="Riley R."/>
            <person name="Labutti K."/>
            <person name="Andreopoulos B."/>
            <person name="Lipzen A."/>
            <person name="Chen C."/>
            <person name="Yanf M."/>
            <person name="Daum C."/>
            <person name="Ng V."/>
            <person name="Clum A."/>
            <person name="Ohm R."/>
            <person name="Martin F."/>
            <person name="Silar P."/>
            <person name="Natvig D."/>
            <person name="Lalanne C."/>
            <person name="Gautier V."/>
            <person name="Ament-Velasquez S.L."/>
            <person name="Kruys A."/>
            <person name="Hutchinson M.I."/>
            <person name="Powell A.J."/>
            <person name="Barry K."/>
            <person name="Miller A.N."/>
            <person name="Grigoriev I.V."/>
            <person name="Debuchy R."/>
            <person name="Gladieux P."/>
            <person name="Thoren M.H."/>
            <person name="Johannesson H."/>
        </authorList>
    </citation>
    <scope>NUCLEOTIDE SEQUENCE</scope>
    <source>
        <strain evidence="6">CBS 315.58</strain>
    </source>
</reference>
<comment type="subcellular location">
    <subcellularLocation>
        <location evidence="1">Membrane</location>
        <topology evidence="1">Multi-pass membrane protein</topology>
    </subcellularLocation>
</comment>
<evidence type="ECO:0000256" key="1">
    <source>
        <dbReference type="ARBA" id="ARBA00004141"/>
    </source>
</evidence>
<dbReference type="GO" id="GO:0016020">
    <property type="term" value="C:membrane"/>
    <property type="evidence" value="ECO:0007669"/>
    <property type="project" value="UniProtKB-SubCell"/>
</dbReference>
<dbReference type="Proteomes" id="UP001303160">
    <property type="component" value="Unassembled WGS sequence"/>
</dbReference>
<dbReference type="EMBL" id="MU863973">
    <property type="protein sequence ID" value="KAK4196940.1"/>
    <property type="molecule type" value="Genomic_DNA"/>
</dbReference>
<comment type="caution">
    <text evidence="6">The sequence shown here is derived from an EMBL/GenBank/DDBJ whole genome shotgun (WGS) entry which is preliminary data.</text>
</comment>
<feature type="transmembrane region" description="Helical" evidence="4">
    <location>
        <begin position="390"/>
        <end position="412"/>
    </location>
</feature>
<dbReference type="AlphaFoldDB" id="A0AAN6XCK8"/>
<dbReference type="InterPro" id="IPR036259">
    <property type="entry name" value="MFS_trans_sf"/>
</dbReference>
<feature type="transmembrane region" description="Helical" evidence="4">
    <location>
        <begin position="298"/>
        <end position="316"/>
    </location>
</feature>
<dbReference type="PANTHER" id="PTHR11360:SF234">
    <property type="entry name" value="MFS-TYPE TRANSPORTER DBAD-RELATED"/>
    <property type="match status" value="1"/>
</dbReference>
<dbReference type="PROSITE" id="PS50850">
    <property type="entry name" value="MFS"/>
    <property type="match status" value="1"/>
</dbReference>
<dbReference type="InterPro" id="IPR011701">
    <property type="entry name" value="MFS"/>
</dbReference>
<sequence length="452" mass="48203">MEKEKDLTSASDSERTDGEISVPNQQSVDLRSKLNLESDPGTNDAAVPPPDVVPDGGLTAWLQVLGSTAILVNTWGLINTFGVFQAYYEQTLLSSHPPSSISWIGSTQASLLFLVGVFAGPLYDAGYFRHLLITGMFLIVFGQFMTSLCTEYWQVLLAQGFCMGSGMGMTFLPSAAILSQYFARHRALALGIASAGSPVAGTVFPIIFSKVEKSLGFGWATRVIAFILLAMSAIPVAFMKTRVPPHKGKKSLFDKSLFKDGPYMSFTAGGFFAFLTLYVPFFYITLYGTSQASVSDSFAPYLVTMLNAGSILGRIIPNALADKFGCLNLMLVCIATSAVLVFGWLGVKDLAGSVVFVLLYGAFSGGVVSLVPSVVVELSPDLSRVGTRMGFGFIVSGTAVLIGTPIAGAVLGGESANARWVPTVLYAACGLLIATLLYSTARFLQYRKKGGW</sequence>
<dbReference type="InterPro" id="IPR050327">
    <property type="entry name" value="Proton-linked_MCT"/>
</dbReference>
<dbReference type="SUPFAM" id="SSF103473">
    <property type="entry name" value="MFS general substrate transporter"/>
    <property type="match status" value="1"/>
</dbReference>
<feature type="transmembrane region" description="Helical" evidence="4">
    <location>
        <begin position="219"/>
        <end position="240"/>
    </location>
</feature>
<evidence type="ECO:0000256" key="3">
    <source>
        <dbReference type="SAM" id="MobiDB-lite"/>
    </source>
</evidence>
<dbReference type="Pfam" id="PF07690">
    <property type="entry name" value="MFS_1"/>
    <property type="match status" value="1"/>
</dbReference>
<feature type="transmembrane region" description="Helical" evidence="4">
    <location>
        <begin position="152"/>
        <end position="175"/>
    </location>
</feature>
<gene>
    <name evidence="6" type="ORF">QBC40DRAFT_286372</name>
</gene>
<evidence type="ECO:0000313" key="7">
    <source>
        <dbReference type="Proteomes" id="UP001303160"/>
    </source>
</evidence>
<keyword evidence="4" id="KW-0812">Transmembrane</keyword>
<feature type="transmembrane region" description="Helical" evidence="4">
    <location>
        <begin position="187"/>
        <end position="207"/>
    </location>
</feature>
<accession>A0AAN6XCK8</accession>
<feature type="transmembrane region" description="Helical" evidence="4">
    <location>
        <begin position="261"/>
        <end position="286"/>
    </location>
</feature>
<feature type="transmembrane region" description="Helical" evidence="4">
    <location>
        <begin position="100"/>
        <end position="120"/>
    </location>
</feature>
<evidence type="ECO:0000259" key="5">
    <source>
        <dbReference type="PROSITE" id="PS50850"/>
    </source>
</evidence>
<keyword evidence="4" id="KW-0472">Membrane</keyword>
<dbReference type="GO" id="GO:0022857">
    <property type="term" value="F:transmembrane transporter activity"/>
    <property type="evidence" value="ECO:0007669"/>
    <property type="project" value="InterPro"/>
</dbReference>
<keyword evidence="4" id="KW-1133">Transmembrane helix</keyword>
<dbReference type="InterPro" id="IPR020846">
    <property type="entry name" value="MFS_dom"/>
</dbReference>
<evidence type="ECO:0000313" key="6">
    <source>
        <dbReference type="EMBL" id="KAK4196940.1"/>
    </source>
</evidence>
<proteinExistence type="inferred from homology"/>
<feature type="transmembrane region" description="Helical" evidence="4">
    <location>
        <begin position="328"/>
        <end position="347"/>
    </location>
</feature>
<feature type="transmembrane region" description="Helical" evidence="4">
    <location>
        <begin position="424"/>
        <end position="444"/>
    </location>
</feature>
<reference evidence="6" key="1">
    <citation type="journal article" date="2023" name="Mol. Phylogenet. Evol.">
        <title>Genome-scale phylogeny and comparative genomics of the fungal order Sordariales.</title>
        <authorList>
            <person name="Hensen N."/>
            <person name="Bonometti L."/>
            <person name="Westerberg I."/>
            <person name="Brannstrom I.O."/>
            <person name="Guillou S."/>
            <person name="Cros-Aarteil S."/>
            <person name="Calhoun S."/>
            <person name="Haridas S."/>
            <person name="Kuo A."/>
            <person name="Mondo S."/>
            <person name="Pangilinan J."/>
            <person name="Riley R."/>
            <person name="LaButti K."/>
            <person name="Andreopoulos B."/>
            <person name="Lipzen A."/>
            <person name="Chen C."/>
            <person name="Yan M."/>
            <person name="Daum C."/>
            <person name="Ng V."/>
            <person name="Clum A."/>
            <person name="Steindorff A."/>
            <person name="Ohm R.A."/>
            <person name="Martin F."/>
            <person name="Silar P."/>
            <person name="Natvig D.O."/>
            <person name="Lalanne C."/>
            <person name="Gautier V."/>
            <person name="Ament-Velasquez S.L."/>
            <person name="Kruys A."/>
            <person name="Hutchinson M.I."/>
            <person name="Powell A.J."/>
            <person name="Barry K."/>
            <person name="Miller A.N."/>
            <person name="Grigoriev I.V."/>
            <person name="Debuchy R."/>
            <person name="Gladieux P."/>
            <person name="Hiltunen Thoren M."/>
            <person name="Johannesson H."/>
        </authorList>
    </citation>
    <scope>NUCLEOTIDE SEQUENCE</scope>
    <source>
        <strain evidence="6">CBS 315.58</strain>
    </source>
</reference>
<comment type="similarity">
    <text evidence="2">Belongs to the major facilitator superfamily. Monocarboxylate porter (TC 2.A.1.13) family.</text>
</comment>
<dbReference type="PANTHER" id="PTHR11360">
    <property type="entry name" value="MONOCARBOXYLATE TRANSPORTER"/>
    <property type="match status" value="1"/>
</dbReference>
<name>A0AAN6XCK8_9PEZI</name>
<feature type="compositionally biased region" description="Basic and acidic residues" evidence="3">
    <location>
        <begin position="1"/>
        <end position="18"/>
    </location>
</feature>
<dbReference type="Gene3D" id="1.20.1250.20">
    <property type="entry name" value="MFS general substrate transporter like domains"/>
    <property type="match status" value="2"/>
</dbReference>
<evidence type="ECO:0000256" key="4">
    <source>
        <dbReference type="SAM" id="Phobius"/>
    </source>
</evidence>
<evidence type="ECO:0000256" key="2">
    <source>
        <dbReference type="ARBA" id="ARBA00006727"/>
    </source>
</evidence>
<organism evidence="6 7">
    <name type="scientific">Triangularia verruculosa</name>
    <dbReference type="NCBI Taxonomy" id="2587418"/>
    <lineage>
        <taxon>Eukaryota</taxon>
        <taxon>Fungi</taxon>
        <taxon>Dikarya</taxon>
        <taxon>Ascomycota</taxon>
        <taxon>Pezizomycotina</taxon>
        <taxon>Sordariomycetes</taxon>
        <taxon>Sordariomycetidae</taxon>
        <taxon>Sordariales</taxon>
        <taxon>Podosporaceae</taxon>
        <taxon>Triangularia</taxon>
    </lineage>
</organism>
<protein>
    <submittedName>
        <fullName evidence="6">Major facilitator superfamily domain-containing protein</fullName>
    </submittedName>
</protein>
<feature type="region of interest" description="Disordered" evidence="3">
    <location>
        <begin position="1"/>
        <end position="50"/>
    </location>
</feature>
<keyword evidence="7" id="KW-1185">Reference proteome</keyword>
<feature type="transmembrane region" description="Helical" evidence="4">
    <location>
        <begin position="127"/>
        <end position="146"/>
    </location>
</feature>
<feature type="domain" description="Major facilitator superfamily (MFS) profile" evidence="5">
    <location>
        <begin position="262"/>
        <end position="452"/>
    </location>
</feature>
<feature type="transmembrane region" description="Helical" evidence="4">
    <location>
        <begin position="353"/>
        <end position="378"/>
    </location>
</feature>
<feature type="transmembrane region" description="Helical" evidence="4">
    <location>
        <begin position="70"/>
        <end position="88"/>
    </location>
</feature>